<dbReference type="PROSITE" id="PS00070">
    <property type="entry name" value="ALDEHYDE_DEHYDR_CYS"/>
    <property type="match status" value="1"/>
</dbReference>
<dbReference type="Gene3D" id="3.40.309.10">
    <property type="entry name" value="Aldehyde Dehydrogenase, Chain A, domain 2"/>
    <property type="match status" value="1"/>
</dbReference>
<sequence>MTQRKEIFINGQFVSSRSGRYDRIINPATEEVITEVPTCTDEDVDQAVIAAKDAFDSWKQTTPGERSTALLKLADRIESHADELATMETHNVGTPIQFSSHLIEFIVDNLRFFAGAARMMQGPASGEYMANYTSMLRREPLGVIGSIAPWNFPLAMAIWKIGPALAAGNTVVLKPSELTPLTALKLAELSMGILPPGVLNVVTGIGTEAGAALVRHPDVKMAALTGSVRAGMSIAKEAANTMKKLHLELGGKAPFIVFDDANLDEAAYWALASGFYNSGQDCTAATRIYIQETVYDEFISKLIPHVESTVIGDPLSPDTLMGPVISEAHLMKIDQMVKRAVNDSGCTVLTGGSRIDRPGFYYKPTVIAGAKQTDEIIQEEVFGPVMTVTPFTTDEDAIRLANDCKYGLASSVWTKNVDRAMRASKQLDFGEVWTNTHLFLTSEMPHGGHKMTGYGSDLSIYAVEEYTRLKHVMIKCES</sequence>
<feature type="domain" description="Aldehyde dehydrogenase" evidence="4">
    <location>
        <begin position="14"/>
        <end position="472"/>
    </location>
</feature>
<protein>
    <submittedName>
        <fullName evidence="5">Gamma-aminobutyraldehyde dehydrogenase</fullName>
        <ecNumber evidence="5">1.2.1.19</ecNumber>
    </submittedName>
</protein>
<dbReference type="InterPro" id="IPR029510">
    <property type="entry name" value="Ald_DH_CS_GLU"/>
</dbReference>
<evidence type="ECO:0000313" key="6">
    <source>
        <dbReference type="Proteomes" id="UP000051063"/>
    </source>
</evidence>
<keyword evidence="6" id="KW-1185">Reference proteome</keyword>
<accession>A0ABR5N711</accession>
<dbReference type="Proteomes" id="UP000051063">
    <property type="component" value="Unassembled WGS sequence"/>
</dbReference>
<evidence type="ECO:0000256" key="2">
    <source>
        <dbReference type="PROSITE-ProRule" id="PRU10007"/>
    </source>
</evidence>
<dbReference type="GO" id="GO:0019145">
    <property type="term" value="F:aminobutyraldehyde dehydrogenase (NAD+) activity"/>
    <property type="evidence" value="ECO:0007669"/>
    <property type="project" value="UniProtKB-EC"/>
</dbReference>
<dbReference type="InterPro" id="IPR016161">
    <property type="entry name" value="Ald_DH/histidinol_DH"/>
</dbReference>
<dbReference type="NCBIfam" id="NF010000">
    <property type="entry name" value="PRK13473.1"/>
    <property type="match status" value="1"/>
</dbReference>
<evidence type="ECO:0000259" key="4">
    <source>
        <dbReference type="Pfam" id="PF00171"/>
    </source>
</evidence>
<comment type="caution">
    <text evidence="5">The sequence shown here is derived from an EMBL/GenBank/DDBJ whole genome shotgun (WGS) entry which is preliminary data.</text>
</comment>
<evidence type="ECO:0000313" key="5">
    <source>
        <dbReference type="EMBL" id="KQL46414.1"/>
    </source>
</evidence>
<dbReference type="Pfam" id="PF00171">
    <property type="entry name" value="Aldedh"/>
    <property type="match status" value="1"/>
</dbReference>
<comment type="similarity">
    <text evidence="3">Belongs to the aldehyde dehydrogenase family.</text>
</comment>
<dbReference type="InterPro" id="IPR015657">
    <property type="entry name" value="Aminobutyraldehyde_DH"/>
</dbReference>
<dbReference type="EMBL" id="LJJB01000010">
    <property type="protein sequence ID" value="KQL46414.1"/>
    <property type="molecule type" value="Genomic_DNA"/>
</dbReference>
<name>A0ABR5N711_BRECH</name>
<dbReference type="RefSeq" id="WP_055745503.1">
    <property type="nucleotide sequence ID" value="NZ_LJJB01000010.1"/>
</dbReference>
<proteinExistence type="inferred from homology"/>
<dbReference type="InterPro" id="IPR016160">
    <property type="entry name" value="Ald_DH_CS_CYS"/>
</dbReference>
<dbReference type="InterPro" id="IPR016163">
    <property type="entry name" value="Ald_DH_C"/>
</dbReference>
<gene>
    <name evidence="5" type="ORF">AN963_15840</name>
</gene>
<organism evidence="5 6">
    <name type="scientific">Brevibacillus choshinensis</name>
    <dbReference type="NCBI Taxonomy" id="54911"/>
    <lineage>
        <taxon>Bacteria</taxon>
        <taxon>Bacillati</taxon>
        <taxon>Bacillota</taxon>
        <taxon>Bacilli</taxon>
        <taxon>Bacillales</taxon>
        <taxon>Paenibacillaceae</taxon>
        <taxon>Brevibacillus</taxon>
    </lineage>
</organism>
<dbReference type="SUPFAM" id="SSF53720">
    <property type="entry name" value="ALDH-like"/>
    <property type="match status" value="1"/>
</dbReference>
<dbReference type="CDD" id="cd07092">
    <property type="entry name" value="ALDH_ABALDH-YdcW"/>
    <property type="match status" value="1"/>
</dbReference>
<dbReference type="EC" id="1.2.1.19" evidence="5"/>
<dbReference type="PROSITE" id="PS00687">
    <property type="entry name" value="ALDEHYDE_DEHYDR_GLU"/>
    <property type="match status" value="1"/>
</dbReference>
<dbReference type="Gene3D" id="3.40.605.10">
    <property type="entry name" value="Aldehyde Dehydrogenase, Chain A, domain 1"/>
    <property type="match status" value="1"/>
</dbReference>
<reference evidence="5 6" key="1">
    <citation type="submission" date="2015-09" db="EMBL/GenBank/DDBJ databases">
        <title>Genome sequencing project for genomic taxonomy and phylogenomics of Bacillus-like bacteria.</title>
        <authorList>
            <person name="Liu B."/>
            <person name="Wang J."/>
            <person name="Zhu Y."/>
            <person name="Liu G."/>
            <person name="Chen Q."/>
            <person name="Chen Z."/>
            <person name="Lan J."/>
            <person name="Che J."/>
            <person name="Ge C."/>
            <person name="Shi H."/>
            <person name="Pan Z."/>
            <person name="Liu X."/>
        </authorList>
    </citation>
    <scope>NUCLEOTIDE SEQUENCE [LARGE SCALE GENOMIC DNA]</scope>
    <source>
        <strain evidence="5 6">DSM 8552</strain>
    </source>
</reference>
<dbReference type="InterPro" id="IPR015590">
    <property type="entry name" value="Aldehyde_DH_dom"/>
</dbReference>
<keyword evidence="1 3" id="KW-0560">Oxidoreductase</keyword>
<dbReference type="PANTHER" id="PTHR11699">
    <property type="entry name" value="ALDEHYDE DEHYDROGENASE-RELATED"/>
    <property type="match status" value="1"/>
</dbReference>
<evidence type="ECO:0000256" key="3">
    <source>
        <dbReference type="RuleBase" id="RU003345"/>
    </source>
</evidence>
<evidence type="ECO:0000256" key="1">
    <source>
        <dbReference type="ARBA" id="ARBA00023002"/>
    </source>
</evidence>
<dbReference type="InterPro" id="IPR016162">
    <property type="entry name" value="Ald_DH_N"/>
</dbReference>
<feature type="active site" evidence="2">
    <location>
        <position position="248"/>
    </location>
</feature>